<evidence type="ECO:0008006" key="5">
    <source>
        <dbReference type="Google" id="ProtNLM"/>
    </source>
</evidence>
<protein>
    <recommendedName>
        <fullName evidence="5">Outer membrane protein beta-barrel domain-containing protein</fullName>
    </recommendedName>
</protein>
<reference evidence="3 4" key="1">
    <citation type="submission" date="2020-08" db="EMBL/GenBank/DDBJ databases">
        <title>Genomic Encyclopedia of Type Strains, Phase IV (KMG-IV): sequencing the most valuable type-strain genomes for metagenomic binning, comparative biology and taxonomic classification.</title>
        <authorList>
            <person name="Goeker M."/>
        </authorList>
    </citation>
    <scope>NUCLEOTIDE SEQUENCE [LARGE SCALE GENOMIC DNA]</scope>
    <source>
        <strain evidence="3 4">DSM 102044</strain>
    </source>
</reference>
<keyword evidence="2" id="KW-0812">Transmembrane</keyword>
<dbReference type="AlphaFoldDB" id="A0A841MPR2"/>
<keyword evidence="2" id="KW-0472">Membrane</keyword>
<dbReference type="Proteomes" id="UP000588604">
    <property type="component" value="Unassembled WGS sequence"/>
</dbReference>
<gene>
    <name evidence="3" type="ORF">FHS59_003222</name>
</gene>
<comment type="caution">
    <text evidence="3">The sequence shown here is derived from an EMBL/GenBank/DDBJ whole genome shotgun (WGS) entry which is preliminary data.</text>
</comment>
<feature type="region of interest" description="Disordered" evidence="1">
    <location>
        <begin position="77"/>
        <end position="143"/>
    </location>
</feature>
<evidence type="ECO:0000313" key="3">
    <source>
        <dbReference type="EMBL" id="MBB6327579.1"/>
    </source>
</evidence>
<sequence>MKEDKSDKWIASSLKKHLEEGKLPYEVGAWEGFQKVRNARKRRNIYYWGGAVAASLLLLFGISQVLRMETSVPDDTLRNTEILSNQEKETMVETPNSDEENLVEPSESAIAIAPETSGDTEKTTPKTESKSSRTPKTDDSVKADKPLLAVAEEEVPKVKESESAIQKEELNAIAPPEEKKEIPLIAKKEEKAVAKAEETIPTKEESIPTKIENTTSTIATLDQKTEVKEEPKASITIVEPKNENKTIAMVEEKDFPEIPKDHTKVVLGMGVSPGFGAMQQNDVNTIASSIGVGMILDVDLPGKLTVGSGFGLNYMNQQNETQMPVTVAGYRTSQVEKQDIQQVQVEMPIYVKYPVTRNNSISIQAGFSNLYAINQNAEQLTTINEQVAVNGSLDAFSNSSSFAIQSNAVTQSRVLTNPDSKFYPFATVNLGVNIRFLETEKMNYMVMPFYNHQLRSISGFGNNFGMFGASLKLNFGGSDEK</sequence>
<keyword evidence="2" id="KW-1133">Transmembrane helix</keyword>
<accession>A0A841MPR2</accession>
<evidence type="ECO:0000313" key="4">
    <source>
        <dbReference type="Proteomes" id="UP000588604"/>
    </source>
</evidence>
<proteinExistence type="predicted"/>
<feature type="transmembrane region" description="Helical" evidence="2">
    <location>
        <begin position="45"/>
        <end position="66"/>
    </location>
</feature>
<name>A0A841MPR2_9BACT</name>
<keyword evidence="4" id="KW-1185">Reference proteome</keyword>
<dbReference type="EMBL" id="JACIJO010000003">
    <property type="protein sequence ID" value="MBB6327579.1"/>
    <property type="molecule type" value="Genomic_DNA"/>
</dbReference>
<feature type="compositionally biased region" description="Basic and acidic residues" evidence="1">
    <location>
        <begin position="119"/>
        <end position="143"/>
    </location>
</feature>
<organism evidence="3 4">
    <name type="scientific">Algoriphagus iocasae</name>
    <dbReference type="NCBI Taxonomy" id="1836499"/>
    <lineage>
        <taxon>Bacteria</taxon>
        <taxon>Pseudomonadati</taxon>
        <taxon>Bacteroidota</taxon>
        <taxon>Cytophagia</taxon>
        <taxon>Cytophagales</taxon>
        <taxon>Cyclobacteriaceae</taxon>
        <taxon>Algoriphagus</taxon>
    </lineage>
</organism>
<evidence type="ECO:0000256" key="1">
    <source>
        <dbReference type="SAM" id="MobiDB-lite"/>
    </source>
</evidence>
<evidence type="ECO:0000256" key="2">
    <source>
        <dbReference type="SAM" id="Phobius"/>
    </source>
</evidence>
<dbReference type="RefSeq" id="WP_184496396.1">
    <property type="nucleotide sequence ID" value="NZ_JACIJO010000003.1"/>
</dbReference>